<gene>
    <name evidence="2" type="ORF">E4K63_04475</name>
</gene>
<dbReference type="RefSeq" id="WP_133942492.1">
    <property type="nucleotide sequence ID" value="NZ_CP038241.1"/>
</dbReference>
<evidence type="ECO:0000259" key="1">
    <source>
        <dbReference type="Pfam" id="PF02698"/>
    </source>
</evidence>
<sequence length="357" mass="40236">MSEIKNKFFLIIIFTLLPIFLFANHTINLDILENQQNAIANIQYDTNISSNDKGSPAITQRGNYEQAMLSLEQVINKAKSNPYLYNQFVISLGLLQVSNNHVEEAQQTFKALGNIDSFNNPMLQVYLAAYSLIWTPQDFSKNIATIKQSKWPEMTHYISAINLAKSNFDLKVNTKLDQLTDLKDNNLAIVVLGYGLNDDGSIKDTLADRLKVALVAYHKYPNAMIIVSGGAACGGVTESYQMKQWLIKHKISTDKIILEDQSISTVTNAINTIGLIKRLNRPIQDILLVTSDPHIRRANYIFEQEIANNKMSLKIYNLASITKNYASDKPANMQEKILIIKDTLRTAGLWQMPGMVF</sequence>
<dbReference type="Gene3D" id="3.40.50.620">
    <property type="entry name" value="HUPs"/>
    <property type="match status" value="1"/>
</dbReference>
<protein>
    <submittedName>
        <fullName evidence="2">YdcF family protein</fullName>
    </submittedName>
</protein>
<dbReference type="PANTHER" id="PTHR30336:SF4">
    <property type="entry name" value="ENVELOPE BIOGENESIS FACTOR ELYC"/>
    <property type="match status" value="1"/>
</dbReference>
<evidence type="ECO:0000313" key="2">
    <source>
        <dbReference type="EMBL" id="QIV96123.1"/>
    </source>
</evidence>
<dbReference type="GO" id="GO:0043164">
    <property type="term" value="P:Gram-negative-bacterium-type cell wall biogenesis"/>
    <property type="evidence" value="ECO:0007669"/>
    <property type="project" value="TreeGrafter"/>
</dbReference>
<dbReference type="AlphaFoldDB" id="A0AAE7CRW5"/>
<evidence type="ECO:0000313" key="3">
    <source>
        <dbReference type="Proteomes" id="UP000502004"/>
    </source>
</evidence>
<dbReference type="CDD" id="cd06259">
    <property type="entry name" value="YdcF-like"/>
    <property type="match status" value="1"/>
</dbReference>
<dbReference type="GO" id="GO:0005886">
    <property type="term" value="C:plasma membrane"/>
    <property type="evidence" value="ECO:0007669"/>
    <property type="project" value="TreeGrafter"/>
</dbReference>
<accession>A0AAE7CRW5</accession>
<dbReference type="InterPro" id="IPR051599">
    <property type="entry name" value="Cell_Envelope_Assoc"/>
</dbReference>
<reference evidence="2 3" key="1">
    <citation type="submission" date="2019-03" db="EMBL/GenBank/DDBJ databases">
        <title>Complete Genome Sequence of Allofrancisella inopinata Strain SYSU YG23 Isolated from Water-Cooling Systems in China.</title>
        <authorList>
            <person name="Ohrman C."/>
            <person name="Uneklint I."/>
            <person name="Sjodin A."/>
        </authorList>
    </citation>
    <scope>NUCLEOTIDE SEQUENCE [LARGE SCALE GENOMIC DNA]</scope>
    <source>
        <strain evidence="2 3">SYSU YG23</strain>
    </source>
</reference>
<dbReference type="EMBL" id="CP038241">
    <property type="protein sequence ID" value="QIV96123.1"/>
    <property type="molecule type" value="Genomic_DNA"/>
</dbReference>
<dbReference type="InterPro" id="IPR014729">
    <property type="entry name" value="Rossmann-like_a/b/a_fold"/>
</dbReference>
<dbReference type="Pfam" id="PF02698">
    <property type="entry name" value="DUF218"/>
    <property type="match status" value="1"/>
</dbReference>
<dbReference type="Proteomes" id="UP000502004">
    <property type="component" value="Chromosome"/>
</dbReference>
<dbReference type="PANTHER" id="PTHR30336">
    <property type="entry name" value="INNER MEMBRANE PROTEIN, PROBABLE PERMEASE"/>
    <property type="match status" value="1"/>
</dbReference>
<organism evidence="2 3">
    <name type="scientific">Allofrancisella inopinata</name>
    <dbReference type="NCBI Taxonomy" id="1085647"/>
    <lineage>
        <taxon>Bacteria</taxon>
        <taxon>Pseudomonadati</taxon>
        <taxon>Pseudomonadota</taxon>
        <taxon>Gammaproteobacteria</taxon>
        <taxon>Thiotrichales</taxon>
        <taxon>Francisellaceae</taxon>
        <taxon>Allofrancisella</taxon>
    </lineage>
</organism>
<feature type="domain" description="DUF218" evidence="1">
    <location>
        <begin position="188"/>
        <end position="305"/>
    </location>
</feature>
<dbReference type="InterPro" id="IPR003848">
    <property type="entry name" value="DUF218"/>
</dbReference>
<keyword evidence="3" id="KW-1185">Reference proteome</keyword>
<proteinExistence type="predicted"/>
<dbReference type="GO" id="GO:0000270">
    <property type="term" value="P:peptidoglycan metabolic process"/>
    <property type="evidence" value="ECO:0007669"/>
    <property type="project" value="TreeGrafter"/>
</dbReference>
<name>A0AAE7CRW5_9GAMM</name>
<dbReference type="KEGG" id="aii:E4K63_04475"/>